<evidence type="ECO:0000313" key="2">
    <source>
        <dbReference type="Proteomes" id="UP000286947"/>
    </source>
</evidence>
<organism evidence="1 2">
    <name type="scientific">Saezia sanguinis</name>
    <dbReference type="NCBI Taxonomy" id="1965230"/>
    <lineage>
        <taxon>Bacteria</taxon>
        <taxon>Pseudomonadati</taxon>
        <taxon>Pseudomonadota</taxon>
        <taxon>Betaproteobacteria</taxon>
        <taxon>Burkholderiales</taxon>
        <taxon>Saeziaceae</taxon>
        <taxon>Saezia</taxon>
    </lineage>
</organism>
<dbReference type="OrthoDB" id="8562229at2"/>
<evidence type="ECO:0000313" key="1">
    <source>
        <dbReference type="EMBL" id="RUS68268.1"/>
    </source>
</evidence>
<accession>A0A433SHR8</accession>
<sequence length="103" mass="11765">MALYQLTLFYPNLRSQAVNVRKIRAVVEECAGHNWRVLSAGEQVCAIVFVTETPKDQLRKLLVGFEGSEQFQFLLIEVADPIQGFLSKDTWKWIQSHLGDKKA</sequence>
<proteinExistence type="predicted"/>
<reference evidence="1 2" key="1">
    <citation type="submission" date="2018-01" db="EMBL/GenBank/DDBJ databases">
        <title>Saezia sanguinis gen. nov., sp. nov., in the order Burkholderiales isolated from human blood.</title>
        <authorList>
            <person name="Medina-Pascual M.J."/>
            <person name="Valdezate S."/>
            <person name="Monzon S."/>
            <person name="Cuesta I."/>
            <person name="Carrasco G."/>
            <person name="Villalon P."/>
            <person name="Saez-Nieto J.A."/>
        </authorList>
    </citation>
    <scope>NUCLEOTIDE SEQUENCE [LARGE SCALE GENOMIC DNA]</scope>
    <source>
        <strain evidence="1 2">CNM695-12</strain>
    </source>
</reference>
<evidence type="ECO:0008006" key="3">
    <source>
        <dbReference type="Google" id="ProtNLM"/>
    </source>
</evidence>
<dbReference type="AlphaFoldDB" id="A0A433SHR8"/>
<dbReference type="EMBL" id="PQSP01000001">
    <property type="protein sequence ID" value="RUS68268.1"/>
    <property type="molecule type" value="Genomic_DNA"/>
</dbReference>
<comment type="caution">
    <text evidence="1">The sequence shown here is derived from an EMBL/GenBank/DDBJ whole genome shotgun (WGS) entry which is preliminary data.</text>
</comment>
<dbReference type="RefSeq" id="WP_126978279.1">
    <property type="nucleotide sequence ID" value="NZ_PQSP01000001.1"/>
</dbReference>
<protein>
    <recommendedName>
        <fullName evidence="3">DUF3303 domain-containing protein</fullName>
    </recommendedName>
</protein>
<dbReference type="Proteomes" id="UP000286947">
    <property type="component" value="Unassembled WGS sequence"/>
</dbReference>
<keyword evidence="2" id="KW-1185">Reference proteome</keyword>
<name>A0A433SHR8_9BURK</name>
<gene>
    <name evidence="1" type="ORF">CUZ56_00756</name>
</gene>